<gene>
    <name evidence="2" type="ORF">Fomme_000087</name>
</gene>
<feature type="transmembrane region" description="Helical" evidence="1">
    <location>
        <begin position="265"/>
        <end position="293"/>
    </location>
</feature>
<dbReference type="AlphaFoldDB" id="A0A5B9RK99"/>
<keyword evidence="1" id="KW-0812">Transmembrane</keyword>
<feature type="transmembrane region" description="Helical" evidence="1">
    <location>
        <begin position="211"/>
        <end position="235"/>
    </location>
</feature>
<evidence type="ECO:0000313" key="2">
    <source>
        <dbReference type="EMBL" id="QEG57097.1"/>
    </source>
</evidence>
<protein>
    <submittedName>
        <fullName evidence="2">Uncharacterized protein</fullName>
    </submittedName>
</protein>
<keyword evidence="2" id="KW-0496">Mitochondrion</keyword>
<geneLocation type="mitochondrion" evidence="2"/>
<reference evidence="2" key="1">
    <citation type="submission" date="2019-03" db="EMBL/GenBank/DDBJ databases">
        <title>Evidence of extensive intraspecific noncoding reshuffling in a 169kb mitochondrial genome of basidiomycete fungus.</title>
        <authorList>
            <person name="Lee H.-H."/>
            <person name="Ke H.-M."/>
            <person name="Lin C.-Y.I."/>
            <person name="Lee T.J."/>
            <person name="Chung C.-L."/>
            <person name="Tsai I.J."/>
        </authorList>
    </citation>
    <scope>NUCLEOTIDE SEQUENCE</scope>
    <source>
        <strain evidence="2">MF3/22</strain>
    </source>
</reference>
<keyword evidence="1" id="KW-0472">Membrane</keyword>
<evidence type="ECO:0000256" key="1">
    <source>
        <dbReference type="SAM" id="Phobius"/>
    </source>
</evidence>
<proteinExistence type="predicted"/>
<sequence>MNIKDFLRKYLLPDALACKSTDLWVRARFGQKDPSALQQDLVKVQAENESVRASTLQELSEATTDLDTTHIPEIIFNARTISLDKSNQRVKFLKEAVESLSNKLEDSSLSEVERLKFQSYYNCKVSELISAFNKNTAEIREFTAKVKGDVVDHLAASSSSNNVGDVSSTKNLESSSVLDNKDVKNSSFSDYLIELKDLVSKELDKLSPEQLYCFTIFMGFILIFVGLLFITTIFLGQSLIDYFNLEHRSPKLAKFLKLRQTIDKYYLYLFIIILNKFYLNLFIIIFYLIVIYYSA</sequence>
<accession>A0A5B9RK99</accession>
<keyword evidence="1" id="KW-1133">Transmembrane helix</keyword>
<organism evidence="2">
    <name type="scientific">Fomitiporia mediterranea</name>
    <dbReference type="NCBI Taxonomy" id="208960"/>
    <lineage>
        <taxon>Eukaryota</taxon>
        <taxon>Fungi</taxon>
        <taxon>Dikarya</taxon>
        <taxon>Basidiomycota</taxon>
        <taxon>Agaricomycotina</taxon>
        <taxon>Agaricomycetes</taxon>
        <taxon>Hymenochaetales</taxon>
        <taxon>Hymenochaetaceae</taxon>
        <taxon>Fomitiporia</taxon>
    </lineage>
</organism>
<name>A0A5B9RK99_9AGAM</name>
<dbReference type="EMBL" id="MK623258">
    <property type="protein sequence ID" value="QEG57097.1"/>
    <property type="molecule type" value="Genomic_DNA"/>
</dbReference>